<comment type="similarity">
    <text evidence="1">Belongs to the IF-3 family.</text>
</comment>
<evidence type="ECO:0000256" key="4">
    <source>
        <dbReference type="NCBIfam" id="TIGR00168"/>
    </source>
</evidence>
<dbReference type="AlphaFoldDB" id="A0A2N2EAA9"/>
<dbReference type="InterPro" id="IPR019814">
    <property type="entry name" value="Translation_initiation_fac_3_N"/>
</dbReference>
<dbReference type="Gene3D" id="3.30.110.10">
    <property type="entry name" value="Translation initiation factor 3 (IF-3), C-terminal domain"/>
    <property type="match status" value="1"/>
</dbReference>
<dbReference type="EMBL" id="PHAI01000001">
    <property type="protein sequence ID" value="PKM91629.1"/>
    <property type="molecule type" value="Genomic_DNA"/>
</dbReference>
<dbReference type="SUPFAM" id="SSF54364">
    <property type="entry name" value="Translation initiation factor IF3, N-terminal domain"/>
    <property type="match status" value="1"/>
</dbReference>
<evidence type="ECO:0000256" key="2">
    <source>
        <dbReference type="ARBA" id="ARBA00022540"/>
    </source>
</evidence>
<dbReference type="Proteomes" id="UP000233517">
    <property type="component" value="Unassembled WGS sequence"/>
</dbReference>
<dbReference type="InterPro" id="IPR036788">
    <property type="entry name" value="T_IF-3_C_sf"/>
</dbReference>
<evidence type="ECO:0000259" key="6">
    <source>
        <dbReference type="Pfam" id="PF05198"/>
    </source>
</evidence>
<gene>
    <name evidence="7" type="ORF">CVU82_00245</name>
</gene>
<dbReference type="PANTHER" id="PTHR10938">
    <property type="entry name" value="TRANSLATION INITIATION FACTOR IF-3"/>
    <property type="match status" value="1"/>
</dbReference>
<keyword evidence="3" id="KW-0648">Protein biosynthesis</keyword>
<dbReference type="GO" id="GO:0043022">
    <property type="term" value="F:ribosome binding"/>
    <property type="evidence" value="ECO:0007669"/>
    <property type="project" value="TreeGrafter"/>
</dbReference>
<evidence type="ECO:0000259" key="5">
    <source>
        <dbReference type="Pfam" id="PF00707"/>
    </source>
</evidence>
<dbReference type="SUPFAM" id="SSF55200">
    <property type="entry name" value="Translation initiation factor IF3, C-terminal domain"/>
    <property type="match status" value="1"/>
</dbReference>
<feature type="domain" description="Translation initiation factor 3 C-terminal" evidence="5">
    <location>
        <begin position="125"/>
        <end position="192"/>
    </location>
</feature>
<evidence type="ECO:0000313" key="7">
    <source>
        <dbReference type="EMBL" id="PKM91629.1"/>
    </source>
</evidence>
<dbReference type="InterPro" id="IPR019815">
    <property type="entry name" value="Translation_initiation_fac_3_C"/>
</dbReference>
<dbReference type="InterPro" id="IPR036787">
    <property type="entry name" value="T_IF-3_N_sf"/>
</dbReference>
<comment type="caution">
    <text evidence="7">The sequence shown here is derived from an EMBL/GenBank/DDBJ whole genome shotgun (WGS) entry which is preliminary data.</text>
</comment>
<dbReference type="GO" id="GO:0005829">
    <property type="term" value="C:cytosol"/>
    <property type="evidence" value="ECO:0007669"/>
    <property type="project" value="TreeGrafter"/>
</dbReference>
<accession>A0A2N2EAA9</accession>
<dbReference type="InterPro" id="IPR001288">
    <property type="entry name" value="Translation_initiation_fac_3"/>
</dbReference>
<dbReference type="Pfam" id="PF00707">
    <property type="entry name" value="IF3_C"/>
    <property type="match status" value="1"/>
</dbReference>
<evidence type="ECO:0000313" key="8">
    <source>
        <dbReference type="Proteomes" id="UP000233517"/>
    </source>
</evidence>
<dbReference type="PANTHER" id="PTHR10938:SF0">
    <property type="entry name" value="TRANSLATION INITIATION FACTOR IF-3, MITOCHONDRIAL"/>
    <property type="match status" value="1"/>
</dbReference>
<organism evidence="7 8">
    <name type="scientific">Candidatus Falkowbacteria bacterium HGW-Falkowbacteria-1</name>
    <dbReference type="NCBI Taxonomy" id="2013768"/>
    <lineage>
        <taxon>Bacteria</taxon>
        <taxon>Candidatus Falkowiibacteriota</taxon>
    </lineage>
</organism>
<dbReference type="GO" id="GO:0003743">
    <property type="term" value="F:translation initiation factor activity"/>
    <property type="evidence" value="ECO:0007669"/>
    <property type="project" value="UniProtKB-UniRule"/>
</dbReference>
<dbReference type="GO" id="GO:0016020">
    <property type="term" value="C:membrane"/>
    <property type="evidence" value="ECO:0007669"/>
    <property type="project" value="TreeGrafter"/>
</dbReference>
<evidence type="ECO:0000256" key="1">
    <source>
        <dbReference type="ARBA" id="ARBA00005439"/>
    </source>
</evidence>
<sequence length="216" mass="25078">MRPCQGRETGSIPVTRSLFSIKINFHKKMRRKFRFPKVDKRQNEKQFNANEKIRAEKVFLINEDGENVGVMETYKALQIAQEAGFDLVEVNPKAEIPVVKILDLGQFKYEQDKKRHKQKVLQKKVEIKNIKVSLRISGHDFDVRVEQAVKFLTKGNKVKIDLNLRGREKQHFDKAREVISDFLLRLKSNGDLSIEEEQVLTKQPGGYTMILANKAK</sequence>
<keyword evidence="2 7" id="KW-0396">Initiation factor</keyword>
<reference evidence="7 8" key="1">
    <citation type="journal article" date="2017" name="ISME J.">
        <title>Potential for microbial H2 and metal transformations associated with novel bacteria and archaea in deep terrestrial subsurface sediments.</title>
        <authorList>
            <person name="Hernsdorf A.W."/>
            <person name="Amano Y."/>
            <person name="Miyakawa K."/>
            <person name="Ise K."/>
            <person name="Suzuki Y."/>
            <person name="Anantharaman K."/>
            <person name="Probst A."/>
            <person name="Burstein D."/>
            <person name="Thomas B.C."/>
            <person name="Banfield J.F."/>
        </authorList>
    </citation>
    <scope>NUCLEOTIDE SEQUENCE [LARGE SCALE GENOMIC DNA]</scope>
    <source>
        <strain evidence="7">HGW-Falkowbacteria-1</strain>
    </source>
</reference>
<evidence type="ECO:0000256" key="3">
    <source>
        <dbReference type="ARBA" id="ARBA00022917"/>
    </source>
</evidence>
<feature type="domain" description="Translation initiation factor 3 N-terminal" evidence="6">
    <location>
        <begin position="50"/>
        <end position="117"/>
    </location>
</feature>
<proteinExistence type="inferred from homology"/>
<dbReference type="NCBIfam" id="TIGR00168">
    <property type="entry name" value="infC"/>
    <property type="match status" value="1"/>
</dbReference>
<name>A0A2N2EAA9_9BACT</name>
<dbReference type="Gene3D" id="3.10.20.80">
    <property type="entry name" value="Translation initiation factor 3 (IF-3), N-terminal domain"/>
    <property type="match status" value="1"/>
</dbReference>
<protein>
    <recommendedName>
        <fullName evidence="4">Translation initiation factor IF-3</fullName>
    </recommendedName>
</protein>
<dbReference type="GO" id="GO:0032790">
    <property type="term" value="P:ribosome disassembly"/>
    <property type="evidence" value="ECO:0007669"/>
    <property type="project" value="TreeGrafter"/>
</dbReference>
<dbReference type="Pfam" id="PF05198">
    <property type="entry name" value="IF3_N"/>
    <property type="match status" value="1"/>
</dbReference>